<dbReference type="Proteomes" id="UP000006906">
    <property type="component" value="Chromosome 2"/>
</dbReference>
<dbReference type="GO" id="GO:0006182">
    <property type="term" value="P:cGMP biosynthetic process"/>
    <property type="evidence" value="ECO:0000318"/>
    <property type="project" value="GO_Central"/>
</dbReference>
<name>A0A2K3E1B0_CHLRE</name>
<dbReference type="SUPFAM" id="SSF55073">
    <property type="entry name" value="Nucleotide cyclase"/>
    <property type="match status" value="1"/>
</dbReference>
<dbReference type="InParanoid" id="A0A2K3E1B0"/>
<keyword evidence="4" id="KW-1133">Transmembrane helix</keyword>
<feature type="compositionally biased region" description="Low complexity" evidence="7">
    <location>
        <begin position="126"/>
        <end position="142"/>
    </location>
</feature>
<feature type="region of interest" description="Disordered" evidence="7">
    <location>
        <begin position="664"/>
        <end position="715"/>
    </location>
</feature>
<dbReference type="KEGG" id="cre:CHLRE_02g091950v5"/>
<keyword evidence="10" id="KW-1185">Reference proteome</keyword>
<proteinExistence type="predicted"/>
<feature type="region of interest" description="Disordered" evidence="7">
    <location>
        <begin position="1311"/>
        <end position="1331"/>
    </location>
</feature>
<evidence type="ECO:0000256" key="3">
    <source>
        <dbReference type="ARBA" id="ARBA00022741"/>
    </source>
</evidence>
<keyword evidence="3" id="KW-0547">Nucleotide-binding</keyword>
<evidence type="ECO:0000313" key="9">
    <source>
        <dbReference type="EMBL" id="PNW86568.1"/>
    </source>
</evidence>
<feature type="region of interest" description="Disordered" evidence="7">
    <location>
        <begin position="897"/>
        <end position="925"/>
    </location>
</feature>
<dbReference type="InterPro" id="IPR001054">
    <property type="entry name" value="A/G_cyclase"/>
</dbReference>
<feature type="compositionally biased region" description="Low complexity" evidence="7">
    <location>
        <begin position="744"/>
        <end position="757"/>
    </location>
</feature>
<dbReference type="RefSeq" id="XP_001701980.2">
    <property type="nucleotide sequence ID" value="XM_001701928.2"/>
</dbReference>
<dbReference type="GO" id="GO:0001653">
    <property type="term" value="F:peptide receptor activity"/>
    <property type="evidence" value="ECO:0000318"/>
    <property type="project" value="GO_Central"/>
</dbReference>
<dbReference type="GeneID" id="5727493"/>
<dbReference type="PANTHER" id="PTHR11920:SF335">
    <property type="entry name" value="GUANYLATE CYCLASE"/>
    <property type="match status" value="1"/>
</dbReference>
<dbReference type="InterPro" id="IPR029787">
    <property type="entry name" value="Nucleotide_cyclase"/>
</dbReference>
<feature type="region of interest" description="Disordered" evidence="7">
    <location>
        <begin position="1223"/>
        <end position="1251"/>
    </location>
</feature>
<keyword evidence="6" id="KW-0456">Lyase</keyword>
<protein>
    <recommendedName>
        <fullName evidence="8">Guanylate cyclase domain-containing protein</fullName>
    </recommendedName>
</protein>
<feature type="compositionally biased region" description="Low complexity" evidence="7">
    <location>
        <begin position="430"/>
        <end position="458"/>
    </location>
</feature>
<feature type="region of interest" description="Disordered" evidence="7">
    <location>
        <begin position="126"/>
        <end position="160"/>
    </location>
</feature>
<feature type="region of interest" description="Disordered" evidence="7">
    <location>
        <begin position="1492"/>
        <end position="1569"/>
    </location>
</feature>
<evidence type="ECO:0000256" key="1">
    <source>
        <dbReference type="ARBA" id="ARBA00004370"/>
    </source>
</evidence>
<organism evidence="9 10">
    <name type="scientific">Chlamydomonas reinhardtii</name>
    <name type="common">Chlamydomonas smithii</name>
    <dbReference type="NCBI Taxonomy" id="3055"/>
    <lineage>
        <taxon>Eukaryota</taxon>
        <taxon>Viridiplantae</taxon>
        <taxon>Chlorophyta</taxon>
        <taxon>core chlorophytes</taxon>
        <taxon>Chlorophyceae</taxon>
        <taxon>CS clade</taxon>
        <taxon>Chlamydomonadales</taxon>
        <taxon>Chlamydomonadaceae</taxon>
        <taxon>Chlamydomonas</taxon>
    </lineage>
</organism>
<feature type="compositionally biased region" description="Gly residues" evidence="7">
    <location>
        <begin position="686"/>
        <end position="704"/>
    </location>
</feature>
<dbReference type="GO" id="GO:0007168">
    <property type="term" value="P:receptor guanylyl cyclase signaling pathway"/>
    <property type="evidence" value="ECO:0000318"/>
    <property type="project" value="GO_Central"/>
</dbReference>
<keyword evidence="5" id="KW-0472">Membrane</keyword>
<feature type="region of interest" description="Disordered" evidence="7">
    <location>
        <begin position="605"/>
        <end position="647"/>
    </location>
</feature>
<gene>
    <name evidence="9" type="ORF">CHLRE_02g091950v5</name>
</gene>
<accession>A0A2K3E1B0</accession>
<feature type="compositionally biased region" description="Low complexity" evidence="7">
    <location>
        <begin position="1241"/>
        <end position="1251"/>
    </location>
</feature>
<dbReference type="PANTHER" id="PTHR11920">
    <property type="entry name" value="GUANYLYL CYCLASE"/>
    <property type="match status" value="1"/>
</dbReference>
<feature type="region of interest" description="Disordered" evidence="7">
    <location>
        <begin position="175"/>
        <end position="203"/>
    </location>
</feature>
<feature type="region of interest" description="Disordered" evidence="7">
    <location>
        <begin position="1048"/>
        <end position="1073"/>
    </location>
</feature>
<evidence type="ECO:0000256" key="4">
    <source>
        <dbReference type="ARBA" id="ARBA00022989"/>
    </source>
</evidence>
<feature type="region of interest" description="Disordered" evidence="7">
    <location>
        <begin position="1961"/>
        <end position="1985"/>
    </location>
</feature>
<evidence type="ECO:0000256" key="6">
    <source>
        <dbReference type="ARBA" id="ARBA00023239"/>
    </source>
</evidence>
<dbReference type="ExpressionAtlas" id="A0A2K3E1B0">
    <property type="expression patterns" value="baseline and differential"/>
</dbReference>
<feature type="compositionally biased region" description="Polar residues" evidence="7">
    <location>
        <begin position="406"/>
        <end position="418"/>
    </location>
</feature>
<dbReference type="EMBL" id="CM008963">
    <property type="protein sequence ID" value="PNW86568.1"/>
    <property type="molecule type" value="Genomic_DNA"/>
</dbReference>
<feature type="compositionally biased region" description="Low complexity" evidence="7">
    <location>
        <begin position="334"/>
        <end position="375"/>
    </location>
</feature>
<dbReference type="GO" id="GO:0005886">
    <property type="term" value="C:plasma membrane"/>
    <property type="evidence" value="ECO:0000318"/>
    <property type="project" value="GO_Central"/>
</dbReference>
<feature type="region of interest" description="Disordered" evidence="7">
    <location>
        <begin position="937"/>
        <end position="974"/>
    </location>
</feature>
<feature type="compositionally biased region" description="Low complexity" evidence="7">
    <location>
        <begin position="1314"/>
        <end position="1326"/>
    </location>
</feature>
<dbReference type="PROSITE" id="PS50125">
    <property type="entry name" value="GUANYLATE_CYCLASE_2"/>
    <property type="match status" value="1"/>
</dbReference>
<feature type="compositionally biased region" description="Basic and acidic residues" evidence="7">
    <location>
        <begin position="1549"/>
        <end position="1561"/>
    </location>
</feature>
<dbReference type="Gramene" id="PNW86568">
    <property type="protein sequence ID" value="PNW86568"/>
    <property type="gene ID" value="CHLRE_02g091950v5"/>
</dbReference>
<dbReference type="GO" id="GO:0035556">
    <property type="term" value="P:intracellular signal transduction"/>
    <property type="evidence" value="ECO:0007669"/>
    <property type="project" value="InterPro"/>
</dbReference>
<dbReference type="PaxDb" id="3055-EDP06955"/>
<evidence type="ECO:0000259" key="8">
    <source>
        <dbReference type="PROSITE" id="PS50125"/>
    </source>
</evidence>
<feature type="compositionally biased region" description="Polar residues" evidence="7">
    <location>
        <begin position="459"/>
        <end position="471"/>
    </location>
</feature>
<evidence type="ECO:0000256" key="7">
    <source>
        <dbReference type="SAM" id="MobiDB-lite"/>
    </source>
</evidence>
<feature type="compositionally biased region" description="Low complexity" evidence="7">
    <location>
        <begin position="937"/>
        <end position="946"/>
    </location>
</feature>
<evidence type="ECO:0000313" key="10">
    <source>
        <dbReference type="Proteomes" id="UP000006906"/>
    </source>
</evidence>
<dbReference type="GO" id="GO:0000166">
    <property type="term" value="F:nucleotide binding"/>
    <property type="evidence" value="ECO:0007669"/>
    <property type="project" value="UniProtKB-KW"/>
</dbReference>
<feature type="region of interest" description="Disordered" evidence="7">
    <location>
        <begin position="334"/>
        <end position="471"/>
    </location>
</feature>
<evidence type="ECO:0000256" key="5">
    <source>
        <dbReference type="ARBA" id="ARBA00023136"/>
    </source>
</evidence>
<evidence type="ECO:0000256" key="2">
    <source>
        <dbReference type="ARBA" id="ARBA00022692"/>
    </source>
</evidence>
<feature type="region of interest" description="Disordered" evidence="7">
    <location>
        <begin position="731"/>
        <end position="768"/>
    </location>
</feature>
<keyword evidence="2" id="KW-0812">Transmembrane</keyword>
<dbReference type="OrthoDB" id="60033at2759"/>
<feature type="compositionally biased region" description="Gly residues" evidence="7">
    <location>
        <begin position="947"/>
        <end position="961"/>
    </location>
</feature>
<comment type="subcellular location">
    <subcellularLocation>
        <location evidence="1">Membrane</location>
    </subcellularLocation>
</comment>
<sequence length="2156" mass="217324">MASWLACCFRCTAADASAGGKSLPQQRQSGRGLLVHADDRHGYSSTDDGTVAPLEPAAPLLLPQQATHTSWDVVALEATPHAVTVLALGGSCSGAVLYQNALSRSYFGNRCTADPAAGATGAVEGGEAAARGGSSTSRARTALPAAVDTEPRHGGDIADPSVALPATLAAASHMGQAGGVASRNSEEGANAADANGGGSDGDEVRELAALPPVLFDLFSLCPEKLQALATQLLLLEPAATAGVAGGDARGGTKTWKGVVRVPACCSAASLDGRASAAVPTAVAGPVCRELPAPSLQPWAAGGGDACQPTSASATNVFSTDAAVRQTPSFTLLMPAQHGQGDQQPQQPAGSKGDQTVTVAVSAGAAATASTTTTAAPCTPSRHSAPLGHVPSSNFSGHLLPLPLPQHDTQGSITPTFYSPDNRHHDQHDYPSQPAQPHLHPQQLSLPAQALPASARQSANGGSLTHRQHSQQGYQPFSVTGMTSAHVSGVAGTSGAIVPVGLAASAAHNTASTSALSTALATSTIALTIEQQPGLASAIAHSLPLDARTEVQQIRAFATTSGMLSSGFSGPIAAASLENSQPLLLVGQPWEEQAPGGTARSRLLVPPTGSGGEVASSGFTGEHASGFREAAPTVRRGGSSDFSAKERSDFSAKERILLPLSERLVPSGTPRTSLAGIPEIGSFQIGERGGTDSGRGAAEGTGSGADGQQVPSPDKDRFNSWIQCMMKVPLPDTSAAGAAGRGPYSQQHQQHPHQSQQPGMPRQEHEPLALWPYGGGSPGLAGPQLKLHARPPSFPGRAAAGGTSCQLPAPVVPRRSMNSIRGEMPAWDGATVGSRVNSRACSGVSAQWVDMGTHSFTAQQAPAAARAPAPYWGSPSCPLPRMPASMPSAAAASAMPASNLAVPGTGTPLHGSSSEQPRPAPQGRATRTSDGILAAADAPASGVSAGSSGRGGGGSGSGGINGRRGRPRGTVGGGRVIGADVTLVRQALAPRMAAARGRRGSPFTASASQVAVASAALTSGGGAAGTAMTATSGSDIHDGIAISTTGELSNTTSECAVHESEHSMRASSKMSDLRLPVRSQNGVQASIGSRSSHGGSWDGYSSTQDIGVLPAEPRTRVASEVCTGGSGWRPFVESVPEAEPTVSIAADELDVACEARAGRDGRGSSDQLLRVGQLVQHRDSSASLTLSVGGSQAAVATAAATISISVGLAPHTVAGALPDLMTQSSGAARQPKPLVPTADEVPAGSTQAQPAAAASKTAVDAEPGVRAGVPPTALATTTMWTAVAAATSAASAGEVTPPNLHMQLEPRPVLLVDQPPAAGPKSSSSGGLCSPQGEPSLAVLRFTPADAALLTAALRSAGGRSGGGYGQGGPDAGVAAGNPLVSRMRAAGGSVGGRLDMMDRTSNGSGAGSGTGSGLGAGCTSSLFCATLNQFPSGGVGPAGMSTGGPVGTSISGSGPQRNRLLLASAMSTLDLRIQLTGTKVYAQDRLRALRHGSGTGSLSGESSQPGTPSLFSPLPTDPACRRPQPFAEEPLAPPLEPKAGPRIPSMGYRRSDSSMLSDRRTTTLGHGRAQRMVSGTGSQTLLDGAMVASNTASAATNGALGVGPCELLGPVSVDVVAMAQQAAPPAMSHLAVLRAASGAEPSGGFVSAAGAQSAALGAAGRSGSGHTYHRIMATVQPEPSTGGRVLVIMQTDVSAKVAAESHAVLVAETQHRLLEQIYPHHVLAALMEQLVQQQNHTTQILQDAREAMVAAEAAAARAAAVADLEASRALFQPSGGQHYLRQLQQAQLQMSGQHAYSSAFFTSGTLDALEAHYSVNLPRAASEQAGSRLSRDAGSLSVTVTGAAHAAADAAEAAAADAEAAAAALRRLERRAGLTVQSPPAFTGHGELARFHPQVSVLFADIKGFTALCKDIDPEAVMRMLNDLFSRFDNLLDQYGLRKMDTIGDGYVVAGGLTRVESDSCGPTGGGAMGTQPLGPHAAAPDSRTAAACDSTAAGADDTALAAQGAGAKASPSFTAQFSPPQAARAVFKFAQAMLRAAEKVRRPTTGQPVQIRIGIATGPVVSGVVGATKPKYSLFGDTVHAANRLEIAGEPGSIHVSSATYALLVGDSPHHHQDQPPRHQLLQHMDGGRWSSTAAGMQLRGGGPVEATFVWTPSA</sequence>
<feature type="region of interest" description="Disordered" evidence="7">
    <location>
        <begin position="1081"/>
        <end position="1100"/>
    </location>
</feature>
<dbReference type="Gene3D" id="3.30.70.1230">
    <property type="entry name" value="Nucleotide cyclase"/>
    <property type="match status" value="1"/>
</dbReference>
<feature type="domain" description="Guanylate cyclase" evidence="8">
    <location>
        <begin position="1896"/>
        <end position="2087"/>
    </location>
</feature>
<dbReference type="SMART" id="SM00044">
    <property type="entry name" value="CYCc"/>
    <property type="match status" value="1"/>
</dbReference>
<reference evidence="9 10" key="1">
    <citation type="journal article" date="2007" name="Science">
        <title>The Chlamydomonas genome reveals the evolution of key animal and plant functions.</title>
        <authorList>
            <person name="Merchant S.S."/>
            <person name="Prochnik S.E."/>
            <person name="Vallon O."/>
            <person name="Harris E.H."/>
            <person name="Karpowicz S.J."/>
            <person name="Witman G.B."/>
            <person name="Terry A."/>
            <person name="Salamov A."/>
            <person name="Fritz-Laylin L.K."/>
            <person name="Marechal-Drouard L."/>
            <person name="Marshall W.F."/>
            <person name="Qu L.H."/>
            <person name="Nelson D.R."/>
            <person name="Sanderfoot A.A."/>
            <person name="Spalding M.H."/>
            <person name="Kapitonov V.V."/>
            <person name="Ren Q."/>
            <person name="Ferris P."/>
            <person name="Lindquist E."/>
            <person name="Shapiro H."/>
            <person name="Lucas S.M."/>
            <person name="Grimwood J."/>
            <person name="Schmutz J."/>
            <person name="Cardol P."/>
            <person name="Cerutti H."/>
            <person name="Chanfreau G."/>
            <person name="Chen C.L."/>
            <person name="Cognat V."/>
            <person name="Croft M.T."/>
            <person name="Dent R."/>
            <person name="Dutcher S."/>
            <person name="Fernandez E."/>
            <person name="Fukuzawa H."/>
            <person name="Gonzalez-Ballester D."/>
            <person name="Gonzalez-Halphen D."/>
            <person name="Hallmann A."/>
            <person name="Hanikenne M."/>
            <person name="Hippler M."/>
            <person name="Inwood W."/>
            <person name="Jabbari K."/>
            <person name="Kalanon M."/>
            <person name="Kuras R."/>
            <person name="Lefebvre P.A."/>
            <person name="Lemaire S.D."/>
            <person name="Lobanov A.V."/>
            <person name="Lohr M."/>
            <person name="Manuell A."/>
            <person name="Meier I."/>
            <person name="Mets L."/>
            <person name="Mittag M."/>
            <person name="Mittelmeier T."/>
            <person name="Moroney J.V."/>
            <person name="Moseley J."/>
            <person name="Napoli C."/>
            <person name="Nedelcu A.M."/>
            <person name="Niyogi K."/>
            <person name="Novoselov S.V."/>
            <person name="Paulsen I.T."/>
            <person name="Pazour G."/>
            <person name="Purton S."/>
            <person name="Ral J.P."/>
            <person name="Riano-Pachon D.M."/>
            <person name="Riekhof W."/>
            <person name="Rymarquis L."/>
            <person name="Schroda M."/>
            <person name="Stern D."/>
            <person name="Umen J."/>
            <person name="Willows R."/>
            <person name="Wilson N."/>
            <person name="Zimmer S.L."/>
            <person name="Allmer J."/>
            <person name="Balk J."/>
            <person name="Bisova K."/>
            <person name="Chen C.J."/>
            <person name="Elias M."/>
            <person name="Gendler K."/>
            <person name="Hauser C."/>
            <person name="Lamb M.R."/>
            <person name="Ledford H."/>
            <person name="Long J.C."/>
            <person name="Minagawa J."/>
            <person name="Page M.D."/>
            <person name="Pan J."/>
            <person name="Pootakham W."/>
            <person name="Roje S."/>
            <person name="Rose A."/>
            <person name="Stahlberg E."/>
            <person name="Terauchi A.M."/>
            <person name="Yang P."/>
            <person name="Ball S."/>
            <person name="Bowler C."/>
            <person name="Dieckmann C.L."/>
            <person name="Gladyshev V.N."/>
            <person name="Green P."/>
            <person name="Jorgensen R."/>
            <person name="Mayfield S."/>
            <person name="Mueller-Roeber B."/>
            <person name="Rajamani S."/>
            <person name="Sayre R.T."/>
            <person name="Brokstein P."/>
            <person name="Dubchak I."/>
            <person name="Goodstein D."/>
            <person name="Hornick L."/>
            <person name="Huang Y.W."/>
            <person name="Jhaveri J."/>
            <person name="Luo Y."/>
            <person name="Martinez D."/>
            <person name="Ngau W.C."/>
            <person name="Otillar B."/>
            <person name="Poliakov A."/>
            <person name="Porter A."/>
            <person name="Szajkowski L."/>
            <person name="Werner G."/>
            <person name="Zhou K."/>
            <person name="Grigoriev I.V."/>
            <person name="Rokhsar D.S."/>
            <person name="Grossman A.R."/>
        </authorList>
    </citation>
    <scope>NUCLEOTIDE SEQUENCE [LARGE SCALE GENOMIC DNA]</scope>
    <source>
        <strain evidence="10">CC-503</strain>
    </source>
</reference>
<dbReference type="InterPro" id="IPR050401">
    <property type="entry name" value="Cyclic_nucleotide_synthase"/>
</dbReference>
<dbReference type="Pfam" id="PF00211">
    <property type="entry name" value="Guanylate_cyc"/>
    <property type="match status" value="2"/>
</dbReference>
<dbReference type="CDD" id="cd07302">
    <property type="entry name" value="CHD"/>
    <property type="match status" value="1"/>
</dbReference>
<dbReference type="GO" id="GO:0004383">
    <property type="term" value="F:guanylate cyclase activity"/>
    <property type="evidence" value="ECO:0000318"/>
    <property type="project" value="GO_Central"/>
</dbReference>